<protein>
    <submittedName>
        <fullName evidence="2">DUF2066 domain-containing protein</fullName>
    </submittedName>
</protein>
<dbReference type="Pfam" id="PF09839">
    <property type="entry name" value="DUF2066"/>
    <property type="match status" value="1"/>
</dbReference>
<evidence type="ECO:0000313" key="2">
    <source>
        <dbReference type="EMBL" id="QCU89830.1"/>
    </source>
</evidence>
<dbReference type="KEGG" id="thig:FE785_03835"/>
<reference evidence="2 3" key="1">
    <citation type="submission" date="2019-05" db="EMBL/GenBank/DDBJ databases">
        <title>Thiomicrorhabdus sediminis sp. nov, a novel sulfur-oxidizing bacterium isolated from coastal sediment.</title>
        <authorList>
            <person name="Liu X."/>
        </authorList>
    </citation>
    <scope>NUCLEOTIDE SEQUENCE [LARGE SCALE GENOMIC DNA]</scope>
    <source>
        <strain evidence="2 3">G1</strain>
    </source>
</reference>
<dbReference type="Proteomes" id="UP000304864">
    <property type="component" value="Chromosome"/>
</dbReference>
<accession>A0A4P9K5T0</accession>
<keyword evidence="1" id="KW-0732">Signal</keyword>
<dbReference type="AlphaFoldDB" id="A0A4P9K5T0"/>
<gene>
    <name evidence="2" type="ORF">FE785_03835</name>
</gene>
<evidence type="ECO:0000313" key="3">
    <source>
        <dbReference type="Proteomes" id="UP000304864"/>
    </source>
</evidence>
<feature type="chain" id="PRO_5020926371" evidence="1">
    <location>
        <begin position="25"/>
        <end position="376"/>
    </location>
</feature>
<dbReference type="EMBL" id="CP040602">
    <property type="protein sequence ID" value="QCU89830.1"/>
    <property type="molecule type" value="Genomic_DNA"/>
</dbReference>
<proteinExistence type="predicted"/>
<dbReference type="InterPro" id="IPR018642">
    <property type="entry name" value="DUF2066"/>
</dbReference>
<dbReference type="RefSeq" id="WP_138564507.1">
    <property type="nucleotide sequence ID" value="NZ_CP040602.1"/>
</dbReference>
<name>A0A4P9K5T0_9GAMM</name>
<sequence length="376" mass="42559">MRSFQLFSVILSFFLLVPSSQANSAVIPTEFFTVTLPYGDSVDTAAKVPLDGYAQKAMPVLLMRLTGRSELLDSKLGQTYINQAKKWLASYYIKPRLEDGVVVGQNIALRFDANRLKQAFQQQHIKLLSAAQRPPTLVMGAFIQQGRLQKLTEETLRYRIDVDFRDYPQALKLPIKVPDSANHWIYPVDASNNLSKVQEAMIRESQQNLLSFKLQSSNGQYQLDWRLFALNGDTLSSGSSKGAERSVLYQIMFNDAMQQYAKITAVETLQKNHIWLQVNQIGFGEQLKMLEKDLLAQQPLITHVMLKQVSAGQLNFDIEYQGEYQSLINWLQSWSKVEIINSDPAAQKIEVNAKVAAFIEEPETSLSIEQDSASQQ</sequence>
<feature type="signal peptide" evidence="1">
    <location>
        <begin position="1"/>
        <end position="24"/>
    </location>
</feature>
<evidence type="ECO:0000256" key="1">
    <source>
        <dbReference type="SAM" id="SignalP"/>
    </source>
</evidence>
<organism evidence="2 3">
    <name type="scientific">Thiomicrorhabdus sediminis</name>
    <dbReference type="NCBI Taxonomy" id="2580412"/>
    <lineage>
        <taxon>Bacteria</taxon>
        <taxon>Pseudomonadati</taxon>
        <taxon>Pseudomonadota</taxon>
        <taxon>Gammaproteobacteria</taxon>
        <taxon>Thiotrichales</taxon>
        <taxon>Piscirickettsiaceae</taxon>
        <taxon>Thiomicrorhabdus</taxon>
    </lineage>
</organism>
<keyword evidence="3" id="KW-1185">Reference proteome</keyword>
<dbReference type="OrthoDB" id="5614785at2"/>